<dbReference type="PANTHER" id="PTHR43766">
    <property type="entry name" value="TRYPTOPHAN--TRNA LIGASE, MITOCHONDRIAL"/>
    <property type="match status" value="1"/>
</dbReference>
<dbReference type="PROSITE" id="PS00178">
    <property type="entry name" value="AA_TRNA_LIGASE_I"/>
    <property type="match status" value="1"/>
</dbReference>
<dbReference type="CDD" id="cd00806">
    <property type="entry name" value="TrpRS_core"/>
    <property type="match status" value="1"/>
</dbReference>
<proteinExistence type="inferred from homology"/>
<comment type="subunit">
    <text evidence="8">Homodimer.</text>
</comment>
<dbReference type="GO" id="GO:0005829">
    <property type="term" value="C:cytosol"/>
    <property type="evidence" value="ECO:0007669"/>
    <property type="project" value="TreeGrafter"/>
</dbReference>
<feature type="binding site" evidence="8">
    <location>
        <position position="183"/>
    </location>
    <ligand>
        <name>ATP</name>
        <dbReference type="ChEBI" id="CHEBI:30616"/>
    </ligand>
</feature>
<dbReference type="STRING" id="126156.SAMN05421670_1476"/>
<keyword evidence="6 8" id="KW-0030">Aminoacyl-tRNA synthetase</keyword>
<feature type="short sequence motif" description="'HIGH' region" evidence="8">
    <location>
        <begin position="10"/>
        <end position="18"/>
    </location>
</feature>
<protein>
    <recommendedName>
        <fullName evidence="8">Tryptophan--tRNA ligase</fullName>
        <ecNumber evidence="8">6.1.1.2</ecNumber>
    </recommendedName>
    <alternativeName>
        <fullName evidence="8">Tryptophanyl-tRNA synthetase</fullName>
        <shortName evidence="8">TrpRS</shortName>
    </alternativeName>
</protein>
<dbReference type="EMBL" id="FOXU01000001">
    <property type="protein sequence ID" value="SFQ23927.1"/>
    <property type="molecule type" value="Genomic_DNA"/>
</dbReference>
<comment type="similarity">
    <text evidence="1 8 9">Belongs to the class-I aminoacyl-tRNA synthetase family.</text>
</comment>
<evidence type="ECO:0000256" key="4">
    <source>
        <dbReference type="ARBA" id="ARBA00022840"/>
    </source>
</evidence>
<evidence type="ECO:0000256" key="2">
    <source>
        <dbReference type="ARBA" id="ARBA00022598"/>
    </source>
</evidence>
<keyword evidence="11" id="KW-1185">Reference proteome</keyword>
<dbReference type="OrthoDB" id="9801042at2"/>
<name>A0A1I5WWK1_9BACI</name>
<evidence type="ECO:0000256" key="6">
    <source>
        <dbReference type="ARBA" id="ARBA00023146"/>
    </source>
</evidence>
<feature type="binding site" evidence="8">
    <location>
        <begin position="17"/>
        <end position="18"/>
    </location>
    <ligand>
        <name>ATP</name>
        <dbReference type="ChEBI" id="CHEBI:30616"/>
    </ligand>
</feature>
<comment type="function">
    <text evidence="8">Catalyzes the attachment of tryptophan to tRNA(Trp).</text>
</comment>
<evidence type="ECO:0000256" key="7">
    <source>
        <dbReference type="ARBA" id="ARBA00049929"/>
    </source>
</evidence>
<dbReference type="Proteomes" id="UP000198734">
    <property type="component" value="Unassembled WGS sequence"/>
</dbReference>
<evidence type="ECO:0000256" key="1">
    <source>
        <dbReference type="ARBA" id="ARBA00005594"/>
    </source>
</evidence>
<dbReference type="PRINTS" id="PR01039">
    <property type="entry name" value="TRNASYNTHTRP"/>
</dbReference>
<comment type="subcellular location">
    <subcellularLocation>
        <location evidence="8">Cytoplasm</location>
    </subcellularLocation>
</comment>
<dbReference type="InterPro" id="IPR002306">
    <property type="entry name" value="Trp-tRNA-ligase"/>
</dbReference>
<dbReference type="HAMAP" id="MF_00140_B">
    <property type="entry name" value="Trp_tRNA_synth_B"/>
    <property type="match status" value="1"/>
</dbReference>
<keyword evidence="3 8" id="KW-0547">Nucleotide-binding</keyword>
<dbReference type="InterPro" id="IPR002305">
    <property type="entry name" value="aa-tRNA-synth_Ic"/>
</dbReference>
<keyword evidence="8" id="KW-0963">Cytoplasm</keyword>
<dbReference type="Gene3D" id="3.40.50.620">
    <property type="entry name" value="HUPs"/>
    <property type="match status" value="1"/>
</dbReference>
<organism evidence="10 11">
    <name type="scientific">Psychrobacillus psychrotolerans</name>
    <dbReference type="NCBI Taxonomy" id="126156"/>
    <lineage>
        <taxon>Bacteria</taxon>
        <taxon>Bacillati</taxon>
        <taxon>Bacillota</taxon>
        <taxon>Bacilli</taxon>
        <taxon>Bacillales</taxon>
        <taxon>Bacillaceae</taxon>
        <taxon>Psychrobacillus</taxon>
    </lineage>
</organism>
<feature type="binding site" evidence="8">
    <location>
        <begin position="192"/>
        <end position="196"/>
    </location>
    <ligand>
        <name>ATP</name>
        <dbReference type="ChEBI" id="CHEBI:30616"/>
    </ligand>
</feature>
<sequence>MKKIFSGVQPTGIITLGNYIGAFRQFTALQHDYDCVFCIVDQHAITIAQDPKELSDHIRSLAALYIAVGIDPEKSTLFIQSEVPAHTQAGWIMQCISYIGELERMTQFKDKSTGKDAVSAALLTYPPLMAADILLYQTDIVPVGDDQTQHVELTRDLAERFNKRYGEVLTVPQIQLPKNGARIKSLQDPLKKMSKSDSNLKATIRLLDSPKEIEKKIKSSVTDSEGIVAFDPENKPGVSNLLTIESALTDVSIPTLVQKYEGKGYGDFKASVAEVIIAHLTPIQQRYEQLLNSTELDEILDLGADKAQALANETLVKMEAAMGLGRRRLK</sequence>
<evidence type="ECO:0000256" key="9">
    <source>
        <dbReference type="RuleBase" id="RU363036"/>
    </source>
</evidence>
<evidence type="ECO:0000256" key="5">
    <source>
        <dbReference type="ARBA" id="ARBA00022917"/>
    </source>
</evidence>
<dbReference type="PANTHER" id="PTHR43766:SF1">
    <property type="entry name" value="TRYPTOPHAN--TRNA LIGASE, MITOCHONDRIAL"/>
    <property type="match status" value="1"/>
</dbReference>
<dbReference type="InterPro" id="IPR050203">
    <property type="entry name" value="Trp-tRNA_synthetase"/>
</dbReference>
<dbReference type="GO" id="GO:0006436">
    <property type="term" value="P:tryptophanyl-tRNA aminoacylation"/>
    <property type="evidence" value="ECO:0007669"/>
    <property type="project" value="UniProtKB-UniRule"/>
</dbReference>
<comment type="catalytic activity">
    <reaction evidence="7 8">
        <text>tRNA(Trp) + L-tryptophan + ATP = L-tryptophyl-tRNA(Trp) + AMP + diphosphate + H(+)</text>
        <dbReference type="Rhea" id="RHEA:24080"/>
        <dbReference type="Rhea" id="RHEA-COMP:9671"/>
        <dbReference type="Rhea" id="RHEA-COMP:9705"/>
        <dbReference type="ChEBI" id="CHEBI:15378"/>
        <dbReference type="ChEBI" id="CHEBI:30616"/>
        <dbReference type="ChEBI" id="CHEBI:33019"/>
        <dbReference type="ChEBI" id="CHEBI:57912"/>
        <dbReference type="ChEBI" id="CHEBI:78442"/>
        <dbReference type="ChEBI" id="CHEBI:78535"/>
        <dbReference type="ChEBI" id="CHEBI:456215"/>
        <dbReference type="EC" id="6.1.1.2"/>
    </reaction>
</comment>
<dbReference type="FunFam" id="1.10.240.10:FF:000002">
    <property type="entry name" value="Tryptophan--tRNA ligase"/>
    <property type="match status" value="1"/>
</dbReference>
<reference evidence="11" key="1">
    <citation type="submission" date="2016-10" db="EMBL/GenBank/DDBJ databases">
        <authorList>
            <person name="Varghese N."/>
            <person name="Submissions S."/>
        </authorList>
    </citation>
    <scope>NUCLEOTIDE SEQUENCE [LARGE SCALE GENOMIC DNA]</scope>
    <source>
        <strain evidence="11">DSM 11706</strain>
    </source>
</reference>
<evidence type="ECO:0000256" key="8">
    <source>
        <dbReference type="HAMAP-Rule" id="MF_00140"/>
    </source>
</evidence>
<evidence type="ECO:0000313" key="11">
    <source>
        <dbReference type="Proteomes" id="UP000198734"/>
    </source>
</evidence>
<dbReference type="EC" id="6.1.1.2" evidence="8"/>
<dbReference type="GO" id="GO:0004830">
    <property type="term" value="F:tryptophan-tRNA ligase activity"/>
    <property type="evidence" value="ECO:0007669"/>
    <property type="project" value="UniProtKB-UniRule"/>
</dbReference>
<accession>A0A1I5WWK1</accession>
<evidence type="ECO:0000313" key="10">
    <source>
        <dbReference type="EMBL" id="SFQ23927.1"/>
    </source>
</evidence>
<dbReference type="InterPro" id="IPR024109">
    <property type="entry name" value="Trp-tRNA-ligase_bac-type"/>
</dbReference>
<evidence type="ECO:0000256" key="3">
    <source>
        <dbReference type="ARBA" id="ARBA00022741"/>
    </source>
</evidence>
<dbReference type="RefSeq" id="WP_093535605.1">
    <property type="nucleotide sequence ID" value="NZ_FOXU01000001.1"/>
</dbReference>
<dbReference type="Pfam" id="PF00579">
    <property type="entry name" value="tRNA-synt_1b"/>
    <property type="match status" value="1"/>
</dbReference>
<feature type="binding site" evidence="8">
    <location>
        <begin position="9"/>
        <end position="11"/>
    </location>
    <ligand>
        <name>ATP</name>
        <dbReference type="ChEBI" id="CHEBI:30616"/>
    </ligand>
</feature>
<dbReference type="InterPro" id="IPR001412">
    <property type="entry name" value="aa-tRNA-synth_I_CS"/>
</dbReference>
<dbReference type="SUPFAM" id="SSF52374">
    <property type="entry name" value="Nucleotidylyl transferase"/>
    <property type="match status" value="1"/>
</dbReference>
<keyword evidence="5 8" id="KW-0648">Protein biosynthesis</keyword>
<dbReference type="InterPro" id="IPR014729">
    <property type="entry name" value="Rossmann-like_a/b/a_fold"/>
</dbReference>
<gene>
    <name evidence="8" type="primary">trpS</name>
    <name evidence="10" type="ORF">SAMN05421670_1476</name>
</gene>
<keyword evidence="2 8" id="KW-0436">Ligase</keyword>
<feature type="binding site" evidence="8">
    <location>
        <position position="132"/>
    </location>
    <ligand>
        <name>L-tryptophan</name>
        <dbReference type="ChEBI" id="CHEBI:57912"/>
    </ligand>
</feature>
<dbReference type="GO" id="GO:0005524">
    <property type="term" value="F:ATP binding"/>
    <property type="evidence" value="ECO:0007669"/>
    <property type="project" value="UniProtKB-UniRule"/>
</dbReference>
<dbReference type="Gene3D" id="1.10.240.10">
    <property type="entry name" value="Tyrosyl-Transfer RNA Synthetase"/>
    <property type="match status" value="1"/>
</dbReference>
<keyword evidence="4 8" id="KW-0067">ATP-binding</keyword>
<dbReference type="NCBIfam" id="TIGR00233">
    <property type="entry name" value="trpS"/>
    <property type="match status" value="1"/>
</dbReference>
<feature type="binding site" evidence="8">
    <location>
        <begin position="144"/>
        <end position="146"/>
    </location>
    <ligand>
        <name>ATP</name>
        <dbReference type="ChEBI" id="CHEBI:30616"/>
    </ligand>
</feature>
<feature type="short sequence motif" description="'KMSKS' region" evidence="8">
    <location>
        <begin position="192"/>
        <end position="196"/>
    </location>
</feature>
<dbReference type="AlphaFoldDB" id="A0A1I5WWK1"/>